<dbReference type="Pfam" id="PF02621">
    <property type="entry name" value="VitK2_biosynth"/>
    <property type="match status" value="1"/>
</dbReference>
<gene>
    <name evidence="3" type="ORF">METZ01_LOCUS43498</name>
</gene>
<dbReference type="GO" id="GO:0009234">
    <property type="term" value="P:menaquinone biosynthetic process"/>
    <property type="evidence" value="ECO:0007669"/>
    <property type="project" value="UniProtKB-KW"/>
</dbReference>
<reference evidence="3" key="1">
    <citation type="submission" date="2018-05" db="EMBL/GenBank/DDBJ databases">
        <authorList>
            <person name="Lanie J.A."/>
            <person name="Ng W.-L."/>
            <person name="Kazmierczak K.M."/>
            <person name="Andrzejewski T.M."/>
            <person name="Davidsen T.M."/>
            <person name="Wayne K.J."/>
            <person name="Tettelin H."/>
            <person name="Glass J.I."/>
            <person name="Rusch D."/>
            <person name="Podicherti R."/>
            <person name="Tsui H.-C.T."/>
            <person name="Winkler M.E."/>
        </authorList>
    </citation>
    <scope>NUCLEOTIDE SEQUENCE</scope>
</reference>
<dbReference type="GO" id="GO:0016829">
    <property type="term" value="F:lyase activity"/>
    <property type="evidence" value="ECO:0007669"/>
    <property type="project" value="UniProtKB-KW"/>
</dbReference>
<dbReference type="PANTHER" id="PTHR37167:SF1">
    <property type="entry name" value="1,4-DIHYDROXY-6-NAPHTOATE SYNTHASE"/>
    <property type="match status" value="1"/>
</dbReference>
<sequence length="103" mass="11013">MKITVAHSPDSDDAFMFYGLASGAVATGGFEVEQVLADIETLNRAAFEGRYEVTAVSFHAYAQLVERYALLPHGASMGDRYGPIVVARPDGPKEVKGARVAIP</sequence>
<accession>A0A381RHB3</accession>
<name>A0A381RHB3_9ZZZZ</name>
<evidence type="ECO:0000256" key="1">
    <source>
        <dbReference type="ARBA" id="ARBA00022428"/>
    </source>
</evidence>
<feature type="non-terminal residue" evidence="3">
    <location>
        <position position="103"/>
    </location>
</feature>
<keyword evidence="1" id="KW-0474">Menaquinone biosynthesis</keyword>
<organism evidence="3">
    <name type="scientific">marine metagenome</name>
    <dbReference type="NCBI Taxonomy" id="408172"/>
    <lineage>
        <taxon>unclassified sequences</taxon>
        <taxon>metagenomes</taxon>
        <taxon>ecological metagenomes</taxon>
    </lineage>
</organism>
<dbReference type="Gene3D" id="3.40.190.10">
    <property type="entry name" value="Periplasmic binding protein-like II"/>
    <property type="match status" value="1"/>
</dbReference>
<protein>
    <recommendedName>
        <fullName evidence="4">ABC transporter substrate-binding protein</fullName>
    </recommendedName>
</protein>
<dbReference type="EMBL" id="UINC01001911">
    <property type="protein sequence ID" value="SUZ90644.1"/>
    <property type="molecule type" value="Genomic_DNA"/>
</dbReference>
<evidence type="ECO:0000313" key="3">
    <source>
        <dbReference type="EMBL" id="SUZ90644.1"/>
    </source>
</evidence>
<evidence type="ECO:0000256" key="2">
    <source>
        <dbReference type="ARBA" id="ARBA00023239"/>
    </source>
</evidence>
<dbReference type="PANTHER" id="PTHR37167">
    <property type="entry name" value="1,4-DIHYDROXY-6-NAPHTOATE SYNTHASE"/>
    <property type="match status" value="1"/>
</dbReference>
<evidence type="ECO:0008006" key="4">
    <source>
        <dbReference type="Google" id="ProtNLM"/>
    </source>
</evidence>
<proteinExistence type="predicted"/>
<dbReference type="SUPFAM" id="SSF53850">
    <property type="entry name" value="Periplasmic binding protein-like II"/>
    <property type="match status" value="1"/>
</dbReference>
<dbReference type="AlphaFoldDB" id="A0A381RHB3"/>
<dbReference type="InterPro" id="IPR030869">
    <property type="entry name" value="MqnD"/>
</dbReference>
<dbReference type="InterPro" id="IPR003773">
    <property type="entry name" value="Menaquinone_biosynth"/>
</dbReference>
<keyword evidence="2" id="KW-0456">Lyase</keyword>